<gene>
    <name evidence="1" type="ORF">LCGC14_0630300</name>
</gene>
<reference evidence="1" key="1">
    <citation type="journal article" date="2015" name="Nature">
        <title>Complex archaea that bridge the gap between prokaryotes and eukaryotes.</title>
        <authorList>
            <person name="Spang A."/>
            <person name="Saw J.H."/>
            <person name="Jorgensen S.L."/>
            <person name="Zaremba-Niedzwiedzka K."/>
            <person name="Martijn J."/>
            <person name="Lind A.E."/>
            <person name="van Eijk R."/>
            <person name="Schleper C."/>
            <person name="Guy L."/>
            <person name="Ettema T.J."/>
        </authorList>
    </citation>
    <scope>NUCLEOTIDE SEQUENCE</scope>
</reference>
<proteinExistence type="predicted"/>
<protein>
    <submittedName>
        <fullName evidence="1">Uncharacterized protein</fullName>
    </submittedName>
</protein>
<accession>A0A0F9TNK0</accession>
<organism evidence="1">
    <name type="scientific">marine sediment metagenome</name>
    <dbReference type="NCBI Taxonomy" id="412755"/>
    <lineage>
        <taxon>unclassified sequences</taxon>
        <taxon>metagenomes</taxon>
        <taxon>ecological metagenomes</taxon>
    </lineage>
</organism>
<comment type="caution">
    <text evidence="1">The sequence shown here is derived from an EMBL/GenBank/DDBJ whole genome shotgun (WGS) entry which is preliminary data.</text>
</comment>
<dbReference type="AlphaFoldDB" id="A0A0F9TNK0"/>
<name>A0A0F9TNK0_9ZZZZ</name>
<sequence length="56" mass="6499">MDSLLSQVKELEKARILIDKFKIRLSRVVVDAEDAKVELNGLRASLTILKQWMEEK</sequence>
<dbReference type="EMBL" id="LAZR01001100">
    <property type="protein sequence ID" value="KKN50681.1"/>
    <property type="molecule type" value="Genomic_DNA"/>
</dbReference>
<evidence type="ECO:0000313" key="1">
    <source>
        <dbReference type="EMBL" id="KKN50681.1"/>
    </source>
</evidence>